<accession>A6J091</accession>
<proteinExistence type="predicted"/>
<name>A6J091_RAT</name>
<gene>
    <name evidence="2" type="primary">Upk3b_predicted</name>
    <name evidence="2" type="ORF">rCG_21856</name>
</gene>
<keyword evidence="1" id="KW-0732">Signal</keyword>
<feature type="signal peptide" evidence="1">
    <location>
        <begin position="1"/>
        <end position="26"/>
    </location>
</feature>
<dbReference type="PANTHER" id="PTHR15446">
    <property type="entry name" value="UROPLAKIN III"/>
    <property type="match status" value="1"/>
</dbReference>
<feature type="chain" id="PRO_5039929287" evidence="1">
    <location>
        <begin position="27"/>
        <end position="203"/>
    </location>
</feature>
<sequence>MEFTRMRPHPWPLLLPVLMWLPQSLSLDLIPYTPQITARDLGGKVTATTFSLEQPRCVFDEHASSNDTIWLVVAFSNASRDFQNPQTAAKIPTFPQLLTDGHYMTLPLSLDQLPCEDLTGGSGGVQVLRVGNDFGCYQRPYCNAPLPSQGPYSVKFLVMDAGGPPKAETKWSNPIFLHQAPACGGLRKPLSSCGLAPSWENVT</sequence>
<protein>
    <submittedName>
        <fullName evidence="2">Uroplakin 3B (Predicted)</fullName>
    </submittedName>
</protein>
<dbReference type="EMBL" id="CH473973">
    <property type="protein sequence ID" value="EDM13330.1"/>
    <property type="molecule type" value="Genomic_DNA"/>
</dbReference>
<dbReference type="PANTHER" id="PTHR15446:SF15">
    <property type="entry name" value="UROPLAKIN-3B"/>
    <property type="match status" value="1"/>
</dbReference>
<organism evidence="2 3">
    <name type="scientific">Rattus norvegicus</name>
    <name type="common">Rat</name>
    <dbReference type="NCBI Taxonomy" id="10116"/>
    <lineage>
        <taxon>Eukaryota</taxon>
        <taxon>Metazoa</taxon>
        <taxon>Chordata</taxon>
        <taxon>Craniata</taxon>
        <taxon>Vertebrata</taxon>
        <taxon>Euteleostomi</taxon>
        <taxon>Mammalia</taxon>
        <taxon>Eutheria</taxon>
        <taxon>Euarchontoglires</taxon>
        <taxon>Glires</taxon>
        <taxon>Rodentia</taxon>
        <taxon>Myomorpha</taxon>
        <taxon>Muroidea</taxon>
        <taxon>Muridae</taxon>
        <taxon>Murinae</taxon>
        <taxon>Rattus</taxon>
    </lineage>
</organism>
<evidence type="ECO:0000313" key="2">
    <source>
        <dbReference type="EMBL" id="EDM13330.1"/>
    </source>
</evidence>
<reference evidence="2 3" key="1">
    <citation type="submission" date="2005-07" db="EMBL/GenBank/DDBJ databases">
        <authorList>
            <person name="Mural R.J."/>
            <person name="Li P.W."/>
            <person name="Adams M.D."/>
            <person name="Amanatides P.G."/>
            <person name="Baden-Tillson H."/>
            <person name="Barnstead M."/>
            <person name="Chin S.H."/>
            <person name="Dew I."/>
            <person name="Evans C.A."/>
            <person name="Ferriera S."/>
            <person name="Flanigan M."/>
            <person name="Fosler C."/>
            <person name="Glodek A."/>
            <person name="Gu Z."/>
            <person name="Holt R.A."/>
            <person name="Jennings D."/>
            <person name="Kraft C.L."/>
            <person name="Lu F."/>
            <person name="Nguyen T."/>
            <person name="Nusskern D.R."/>
            <person name="Pfannkoch C.M."/>
            <person name="Sitter C."/>
            <person name="Sutton G.G."/>
            <person name="Venter J.C."/>
            <person name="Wang Z."/>
            <person name="Woodage T."/>
            <person name="Zheng X.H."/>
            <person name="Zhong F."/>
        </authorList>
    </citation>
    <scope>NUCLEOTIDE SEQUENCE [LARGE SCALE GENOMIC DNA]</scope>
    <source>
        <strain>BN</strain>
        <strain evidence="3">Sprague-Dawley</strain>
    </source>
</reference>
<dbReference type="AlphaFoldDB" id="A6J091"/>
<evidence type="ECO:0000256" key="1">
    <source>
        <dbReference type="SAM" id="SignalP"/>
    </source>
</evidence>
<dbReference type="InterPro" id="IPR024831">
    <property type="entry name" value="Uroplakin-3"/>
</dbReference>
<evidence type="ECO:0000313" key="3">
    <source>
        <dbReference type="Proteomes" id="UP000234681"/>
    </source>
</evidence>
<dbReference type="Proteomes" id="UP000234681">
    <property type="component" value="Chromosome 12"/>
</dbReference>